<name>A0A4C1VA70_EUMVA</name>
<dbReference type="AlphaFoldDB" id="A0A4C1VA70"/>
<proteinExistence type="predicted"/>
<accession>A0A4C1VA70</accession>
<dbReference type="Proteomes" id="UP000299102">
    <property type="component" value="Unassembled WGS sequence"/>
</dbReference>
<keyword evidence="2" id="KW-1185">Reference proteome</keyword>
<dbReference type="EMBL" id="BGZK01000300">
    <property type="protein sequence ID" value="GBP35177.1"/>
    <property type="molecule type" value="Genomic_DNA"/>
</dbReference>
<comment type="caution">
    <text evidence="1">The sequence shown here is derived from an EMBL/GenBank/DDBJ whole genome shotgun (WGS) entry which is preliminary data.</text>
</comment>
<organism evidence="1 2">
    <name type="scientific">Eumeta variegata</name>
    <name type="common">Bagworm moth</name>
    <name type="synonym">Eumeta japonica</name>
    <dbReference type="NCBI Taxonomy" id="151549"/>
    <lineage>
        <taxon>Eukaryota</taxon>
        <taxon>Metazoa</taxon>
        <taxon>Ecdysozoa</taxon>
        <taxon>Arthropoda</taxon>
        <taxon>Hexapoda</taxon>
        <taxon>Insecta</taxon>
        <taxon>Pterygota</taxon>
        <taxon>Neoptera</taxon>
        <taxon>Endopterygota</taxon>
        <taxon>Lepidoptera</taxon>
        <taxon>Glossata</taxon>
        <taxon>Ditrysia</taxon>
        <taxon>Tineoidea</taxon>
        <taxon>Psychidae</taxon>
        <taxon>Oiketicinae</taxon>
        <taxon>Eumeta</taxon>
    </lineage>
</organism>
<reference evidence="1 2" key="1">
    <citation type="journal article" date="2019" name="Commun. Biol.">
        <title>The bagworm genome reveals a unique fibroin gene that provides high tensile strength.</title>
        <authorList>
            <person name="Kono N."/>
            <person name="Nakamura H."/>
            <person name="Ohtoshi R."/>
            <person name="Tomita M."/>
            <person name="Numata K."/>
            <person name="Arakawa K."/>
        </authorList>
    </citation>
    <scope>NUCLEOTIDE SEQUENCE [LARGE SCALE GENOMIC DNA]</scope>
</reference>
<evidence type="ECO:0000313" key="2">
    <source>
        <dbReference type="Proteomes" id="UP000299102"/>
    </source>
</evidence>
<gene>
    <name evidence="1" type="ORF">EVAR_18302_1</name>
</gene>
<evidence type="ECO:0000313" key="1">
    <source>
        <dbReference type="EMBL" id="GBP35177.1"/>
    </source>
</evidence>
<protein>
    <submittedName>
        <fullName evidence="1">Uncharacterized protein</fullName>
    </submittedName>
</protein>
<sequence length="89" mass="10371">MQKKALKIYQSVEASGTGRVQRLIKRRGEGLRQDMVLSAERAEKRRHNEMFYIALTLCSQALHCPRVFGIGRLRICKGRLTWRAWRMPG</sequence>